<dbReference type="PANTHER" id="PTHR30363:SF4">
    <property type="entry name" value="GLYCEROL-3-PHOSPHATE REGULON REPRESSOR"/>
    <property type="match status" value="1"/>
</dbReference>
<keyword evidence="2" id="KW-0678">Repressor</keyword>
<dbReference type="PROSITE" id="PS00894">
    <property type="entry name" value="HTH_DEOR_1"/>
    <property type="match status" value="1"/>
</dbReference>
<evidence type="ECO:0000256" key="1">
    <source>
        <dbReference type="ARBA" id="ARBA00021390"/>
    </source>
</evidence>
<dbReference type="SUPFAM" id="SSF46785">
    <property type="entry name" value="Winged helix' DNA-binding domain"/>
    <property type="match status" value="1"/>
</dbReference>
<keyword evidence="9" id="KW-1185">Reference proteome</keyword>
<dbReference type="PRINTS" id="PR00037">
    <property type="entry name" value="HTHLACR"/>
</dbReference>
<reference evidence="8 9" key="1">
    <citation type="submission" date="2018-12" db="EMBL/GenBank/DDBJ databases">
        <authorList>
            <consortium name="Pathogen Informatics"/>
        </authorList>
    </citation>
    <scope>NUCLEOTIDE SEQUENCE [LARGE SCALE GENOMIC DNA]</scope>
    <source>
        <strain evidence="8 9">NCTC11923</strain>
    </source>
</reference>
<dbReference type="Gene3D" id="3.40.50.1360">
    <property type="match status" value="1"/>
</dbReference>
<dbReference type="EMBL" id="LR134363">
    <property type="protein sequence ID" value="VEG74261.1"/>
    <property type="molecule type" value="Genomic_DNA"/>
</dbReference>
<evidence type="ECO:0000256" key="4">
    <source>
        <dbReference type="ARBA" id="ARBA00023125"/>
    </source>
</evidence>
<dbReference type="InterPro" id="IPR001034">
    <property type="entry name" value="DeoR_HTH"/>
</dbReference>
<dbReference type="SUPFAM" id="SSF100950">
    <property type="entry name" value="NagB/RpiA/CoA transferase-like"/>
    <property type="match status" value="1"/>
</dbReference>
<dbReference type="GO" id="GO:0003700">
    <property type="term" value="F:DNA-binding transcription factor activity"/>
    <property type="evidence" value="ECO:0007669"/>
    <property type="project" value="InterPro"/>
</dbReference>
<dbReference type="KEGG" id="asla:NCTC11923_00891"/>
<gene>
    <name evidence="8" type="primary">glpR</name>
    <name evidence="8" type="ORF">NCTC11923_00891</name>
</gene>
<dbReference type="GO" id="GO:0003677">
    <property type="term" value="F:DNA binding"/>
    <property type="evidence" value="ECO:0007669"/>
    <property type="project" value="UniProtKB-KW"/>
</dbReference>
<name>A0A3S4WJH0_9ACTO</name>
<keyword evidence="3" id="KW-0805">Transcription regulation</keyword>
<dbReference type="Proteomes" id="UP000276899">
    <property type="component" value="Chromosome"/>
</dbReference>
<dbReference type="InterPro" id="IPR014036">
    <property type="entry name" value="DeoR-like_C"/>
</dbReference>
<evidence type="ECO:0000256" key="3">
    <source>
        <dbReference type="ARBA" id="ARBA00023015"/>
    </source>
</evidence>
<dbReference type="PROSITE" id="PS51000">
    <property type="entry name" value="HTH_DEOR_2"/>
    <property type="match status" value="1"/>
</dbReference>
<evidence type="ECO:0000256" key="5">
    <source>
        <dbReference type="ARBA" id="ARBA00023163"/>
    </source>
</evidence>
<sequence length="261" mass="26727">MSGASMDAHSRQQAILAQLRASGRVLVADLADGLAVAPETIRRDLAAMDRRGVLRKIHGGAVPAPVLALPETGVTHREQLNTAAKQAIAQAALPRLGLSEGTVLLVDSGTTTGALARLLGGGPRLSVITNSVLIAAHLASLEGITVRILGGQVRGLTQAAVGSEALEALAALRVDVAIMGTNGVSALHGLSTPDPDEATVKRAMVRCARRVVALADATKIGQEHLVSFAAADEVDLLVTDAPPPPDLTAHLHDTGTEVLIA</sequence>
<dbReference type="SMART" id="SM00420">
    <property type="entry name" value="HTH_DEOR"/>
    <property type="match status" value="1"/>
</dbReference>
<dbReference type="Pfam" id="PF08220">
    <property type="entry name" value="HTH_DeoR"/>
    <property type="match status" value="1"/>
</dbReference>
<dbReference type="AlphaFoldDB" id="A0A3S4WJH0"/>
<dbReference type="InterPro" id="IPR037171">
    <property type="entry name" value="NagB/RpiA_transferase-like"/>
</dbReference>
<dbReference type="PANTHER" id="PTHR30363">
    <property type="entry name" value="HTH-TYPE TRANSCRIPTIONAL REGULATOR SRLR-RELATED"/>
    <property type="match status" value="1"/>
</dbReference>
<feature type="domain" description="HTH deoR-type" evidence="7">
    <location>
        <begin position="8"/>
        <end position="63"/>
    </location>
</feature>
<accession>A0A3S4WJH0</accession>
<dbReference type="SMART" id="SM01134">
    <property type="entry name" value="DeoRC"/>
    <property type="match status" value="1"/>
</dbReference>
<dbReference type="InterPro" id="IPR036390">
    <property type="entry name" value="WH_DNA-bd_sf"/>
</dbReference>
<dbReference type="InterPro" id="IPR018356">
    <property type="entry name" value="Tscrpt_reg_HTH_DeoR_CS"/>
</dbReference>
<proteinExistence type="predicted"/>
<protein>
    <recommendedName>
        <fullName evidence="1">Lactose phosphotransferase system repressor</fullName>
    </recommendedName>
</protein>
<keyword evidence="4" id="KW-0238">DNA-binding</keyword>
<evidence type="ECO:0000256" key="2">
    <source>
        <dbReference type="ARBA" id="ARBA00022491"/>
    </source>
</evidence>
<dbReference type="Pfam" id="PF00455">
    <property type="entry name" value="DeoRC"/>
    <property type="match status" value="1"/>
</dbReference>
<dbReference type="STRING" id="1278298.GCA_000428685_01880"/>
<evidence type="ECO:0000259" key="7">
    <source>
        <dbReference type="PROSITE" id="PS51000"/>
    </source>
</evidence>
<comment type="function">
    <text evidence="6">Repressor of the lactose catabolism operon. Galactose-6-phosphate is the inducer.</text>
</comment>
<dbReference type="InterPro" id="IPR050313">
    <property type="entry name" value="Carb_Metab_HTH_regulators"/>
</dbReference>
<evidence type="ECO:0000313" key="9">
    <source>
        <dbReference type="Proteomes" id="UP000276899"/>
    </source>
</evidence>
<organism evidence="8 9">
    <name type="scientific">Actinomyces slackii</name>
    <dbReference type="NCBI Taxonomy" id="52774"/>
    <lineage>
        <taxon>Bacteria</taxon>
        <taxon>Bacillati</taxon>
        <taxon>Actinomycetota</taxon>
        <taxon>Actinomycetes</taxon>
        <taxon>Actinomycetales</taxon>
        <taxon>Actinomycetaceae</taxon>
        <taxon>Actinomyces</taxon>
    </lineage>
</organism>
<keyword evidence="5" id="KW-0804">Transcription</keyword>
<evidence type="ECO:0000256" key="6">
    <source>
        <dbReference type="ARBA" id="ARBA00024937"/>
    </source>
</evidence>
<evidence type="ECO:0000313" key="8">
    <source>
        <dbReference type="EMBL" id="VEG74261.1"/>
    </source>
</evidence>